<dbReference type="EMBL" id="ML978357">
    <property type="protein sequence ID" value="KAF2023334.1"/>
    <property type="molecule type" value="Genomic_DNA"/>
</dbReference>
<keyword evidence="2" id="KW-0645">Protease</keyword>
<dbReference type="Proteomes" id="UP000799777">
    <property type="component" value="Unassembled WGS sequence"/>
</dbReference>
<evidence type="ECO:0000256" key="1">
    <source>
        <dbReference type="ARBA" id="ARBA00005234"/>
    </source>
</evidence>
<evidence type="ECO:0000313" key="7">
    <source>
        <dbReference type="EMBL" id="KAF2023334.1"/>
    </source>
</evidence>
<feature type="domain" description="Ubiquitin-like protease family profile" evidence="6">
    <location>
        <begin position="377"/>
        <end position="469"/>
    </location>
</feature>
<dbReference type="Gene3D" id="3.40.395.10">
    <property type="entry name" value="Adenoviral Proteinase, Chain A"/>
    <property type="match status" value="1"/>
</dbReference>
<feature type="region of interest" description="Disordered" evidence="5">
    <location>
        <begin position="241"/>
        <end position="262"/>
    </location>
</feature>
<name>A0A9P4GX59_9PLEO</name>
<evidence type="ECO:0000256" key="4">
    <source>
        <dbReference type="SAM" id="Coils"/>
    </source>
</evidence>
<dbReference type="SUPFAM" id="SSF54001">
    <property type="entry name" value="Cysteine proteinases"/>
    <property type="match status" value="1"/>
</dbReference>
<feature type="region of interest" description="Disordered" evidence="5">
    <location>
        <begin position="180"/>
        <end position="227"/>
    </location>
</feature>
<feature type="coiled-coil region" evidence="4">
    <location>
        <begin position="643"/>
        <end position="677"/>
    </location>
</feature>
<comment type="similarity">
    <text evidence="1">Belongs to the peptidase C48 family.</text>
</comment>
<sequence>MTLQVSHIEKTLDDLPIVASPEKRLRNILRDLARDRLTNKERTKALDALEHRALQAGHLLGLIDVESEHYRPATKFSTTTNQVIKAVTETKVLWGDNFYEGLQRADIFLPTRLSRDSAFALRNIAKKYTIAAFRSVIEPILMQQRPAGKRQETVPLVGRRVVQTQDLKLAQIALEDSRRNSLPSVRDVKPELEESLVDGRASDDNDDNDVERPRGMNVANAHSSPPPSFYLDVHSSYPSSISDHGDHDIDNATSSHDFSDPKTKSCITALQTSVYPELNTGANKRKCQYHHLDQRTLKLQRPSDPASGPLQEDTTTLIHDLAPEKRLHGGSVDKLIKTFLPTSLIRIVETQSSERIRETISKSMRRYGSLANNGSLIANVCTNNHWIGCLYDGKCNTIGLIDSRINTVATEKSDVWVHHVSSGLVDTGLKRPTHITHEIAQQTNTWDCGLYLAVSVIRAFALKSSESGSLSLADPIDGEFYRAVFISHFTPGSVSFIDTLAGCGKTQGSAGVDISIRLTRSKADYAALKSYRISSQSALDLFTRLSDVLDRVHTQLEGDHKRFNALVLTLAESQSVAKEYDRDWVANIDDAAYTAFRDRARANLSKIECRIFDTQRAAASTKDLIGLLATLNVALDVRLAEALRAVHEAIEDARCERNEAEEELKTITARMMDLQKRTYELNQVLAEV</sequence>
<comment type="caution">
    <text evidence="7">The sequence shown here is derived from an EMBL/GenBank/DDBJ whole genome shotgun (WGS) entry which is preliminary data.</text>
</comment>
<gene>
    <name evidence="7" type="ORF">EK21DRAFT_118855</name>
</gene>
<dbReference type="Pfam" id="PF02902">
    <property type="entry name" value="Peptidase_C48"/>
    <property type="match status" value="1"/>
</dbReference>
<evidence type="ECO:0000256" key="5">
    <source>
        <dbReference type="SAM" id="MobiDB-lite"/>
    </source>
</evidence>
<dbReference type="AlphaFoldDB" id="A0A9P4GX59"/>
<dbReference type="GO" id="GO:0006508">
    <property type="term" value="P:proteolysis"/>
    <property type="evidence" value="ECO:0007669"/>
    <property type="project" value="UniProtKB-KW"/>
</dbReference>
<keyword evidence="3" id="KW-0378">Hydrolase</keyword>
<reference evidence="7" key="1">
    <citation type="journal article" date="2020" name="Stud. Mycol.">
        <title>101 Dothideomycetes genomes: a test case for predicting lifestyles and emergence of pathogens.</title>
        <authorList>
            <person name="Haridas S."/>
            <person name="Albert R."/>
            <person name="Binder M."/>
            <person name="Bloem J."/>
            <person name="Labutti K."/>
            <person name="Salamov A."/>
            <person name="Andreopoulos B."/>
            <person name="Baker S."/>
            <person name="Barry K."/>
            <person name="Bills G."/>
            <person name="Bluhm B."/>
            <person name="Cannon C."/>
            <person name="Castanera R."/>
            <person name="Culley D."/>
            <person name="Daum C."/>
            <person name="Ezra D."/>
            <person name="Gonzalez J."/>
            <person name="Henrissat B."/>
            <person name="Kuo A."/>
            <person name="Liang C."/>
            <person name="Lipzen A."/>
            <person name="Lutzoni F."/>
            <person name="Magnuson J."/>
            <person name="Mondo S."/>
            <person name="Nolan M."/>
            <person name="Ohm R."/>
            <person name="Pangilinan J."/>
            <person name="Park H.-J."/>
            <person name="Ramirez L."/>
            <person name="Alfaro M."/>
            <person name="Sun H."/>
            <person name="Tritt A."/>
            <person name="Yoshinaga Y."/>
            <person name="Zwiers L.-H."/>
            <person name="Turgeon B."/>
            <person name="Goodwin S."/>
            <person name="Spatafora J."/>
            <person name="Crous P."/>
            <person name="Grigoriev I."/>
        </authorList>
    </citation>
    <scope>NUCLEOTIDE SEQUENCE</scope>
    <source>
        <strain evidence="7">CBS 110217</strain>
    </source>
</reference>
<accession>A0A9P4GX59</accession>
<keyword evidence="4" id="KW-0175">Coiled coil</keyword>
<proteinExistence type="inferred from homology"/>
<dbReference type="GO" id="GO:0008234">
    <property type="term" value="F:cysteine-type peptidase activity"/>
    <property type="evidence" value="ECO:0007669"/>
    <property type="project" value="InterPro"/>
</dbReference>
<dbReference type="GO" id="GO:0019783">
    <property type="term" value="F:ubiquitin-like protein peptidase activity"/>
    <property type="evidence" value="ECO:0007669"/>
    <property type="project" value="UniProtKB-ARBA"/>
</dbReference>
<protein>
    <recommendedName>
        <fullName evidence="6">Ubiquitin-like protease family profile domain-containing protein</fullName>
    </recommendedName>
</protein>
<evidence type="ECO:0000259" key="6">
    <source>
        <dbReference type="Pfam" id="PF02902"/>
    </source>
</evidence>
<evidence type="ECO:0000313" key="8">
    <source>
        <dbReference type="Proteomes" id="UP000799777"/>
    </source>
</evidence>
<organism evidence="7 8">
    <name type="scientific">Setomelanomma holmii</name>
    <dbReference type="NCBI Taxonomy" id="210430"/>
    <lineage>
        <taxon>Eukaryota</taxon>
        <taxon>Fungi</taxon>
        <taxon>Dikarya</taxon>
        <taxon>Ascomycota</taxon>
        <taxon>Pezizomycotina</taxon>
        <taxon>Dothideomycetes</taxon>
        <taxon>Pleosporomycetidae</taxon>
        <taxon>Pleosporales</taxon>
        <taxon>Pleosporineae</taxon>
        <taxon>Phaeosphaeriaceae</taxon>
        <taxon>Setomelanomma</taxon>
    </lineage>
</organism>
<dbReference type="InterPro" id="IPR038765">
    <property type="entry name" value="Papain-like_cys_pep_sf"/>
</dbReference>
<keyword evidence="8" id="KW-1185">Reference proteome</keyword>
<dbReference type="InterPro" id="IPR003653">
    <property type="entry name" value="Peptidase_C48_C"/>
</dbReference>
<evidence type="ECO:0000256" key="3">
    <source>
        <dbReference type="ARBA" id="ARBA00022801"/>
    </source>
</evidence>
<evidence type="ECO:0000256" key="2">
    <source>
        <dbReference type="ARBA" id="ARBA00022670"/>
    </source>
</evidence>